<proteinExistence type="predicted"/>
<comment type="caution">
    <text evidence="1">The sequence shown here is derived from an EMBL/GenBank/DDBJ whole genome shotgun (WGS) entry which is preliminary data.</text>
</comment>
<evidence type="ECO:0000313" key="2">
    <source>
        <dbReference type="Proteomes" id="UP001489719"/>
    </source>
</evidence>
<keyword evidence="1" id="KW-0238">DNA-binding</keyword>
<evidence type="ECO:0000313" key="1">
    <source>
        <dbReference type="EMBL" id="KAK9326137.1"/>
    </source>
</evidence>
<dbReference type="EMBL" id="MU970035">
    <property type="protein sequence ID" value="KAK9326137.1"/>
    <property type="molecule type" value="Genomic_DNA"/>
</dbReference>
<protein>
    <submittedName>
        <fullName evidence="1">Mre11 DNA-binding presumed domain-containing protein</fullName>
    </submittedName>
</protein>
<keyword evidence="2" id="KW-1185">Reference proteome</keyword>
<name>A0ACC3TZJ0_9ASCO</name>
<dbReference type="Proteomes" id="UP001489719">
    <property type="component" value="Unassembled WGS sequence"/>
</dbReference>
<gene>
    <name evidence="1" type="ORF">V1517DRAFT_68579</name>
</gene>
<accession>A0ACC3TZJ0</accession>
<sequence length="732" mass="81335">MAPASRIANSPNTVRILISSDNHVGYNERDPIRGDDSWKTFHEIMVLAKELDVDMVLLAGDLFHENKPSRKAMYQVMKTLRATCYGDKPCELELLSEADLALRDAFGHINYEDPDINVAIPVLAISGNHDDASGDGNLAALDIISVTGLVNHFGRVPENDNITLTPLLFRKGYTNIALYGMANVRDERLHRTFRDHQVKFLRPESDEDGPDNWFNIMALHQNHHAHTETGYIPENFLPRFLDLVIWGHEHECIMDPQHNPEQGFDVIQPGSSVVTSLCEGEAAEKYVGIVSIEGSKYEMEKIKLKTVRPFVMREVILARDCGFAASSKNKGQVIRWLIQQVTELIEQANEQWIQANSDENGELVTDEDAPLPLVRLRVEYSGGYEVENPRRFSNRFVGKVANVNDVVQFYRKKTTTTIKKTNAVGEAIEVVDAVDLDHIKVQSLVEEFLKLQTLDVLPAGGLNDAMSQYVDKDDKQAIKTFVDETLEKQMKRLLSLGDVDEEELEHITSAAKKVQQSVGKVVPSKRPNAEETSGNKRNKGAASRGRRGKQASSGEDASSMDEEVSNRTAPTKATSKPRVQPRRNARMAAETSLFVGDDDDESIDDEDDVMLEDSSDVEYDRSKTKTSPTRATNSRTTRVSQAAPTSKTSNSKTAITRKMPASRSTAALSQTTLTSTKRGPRSEPRATVQAKLNLRSSSGQSHDASSASAATNRQTSTSTRRMAPMVRYNCEA</sequence>
<organism evidence="1 2">
    <name type="scientific">Lipomyces orientalis</name>
    <dbReference type="NCBI Taxonomy" id="1233043"/>
    <lineage>
        <taxon>Eukaryota</taxon>
        <taxon>Fungi</taxon>
        <taxon>Dikarya</taxon>
        <taxon>Ascomycota</taxon>
        <taxon>Saccharomycotina</taxon>
        <taxon>Lipomycetes</taxon>
        <taxon>Lipomycetales</taxon>
        <taxon>Lipomycetaceae</taxon>
        <taxon>Lipomyces</taxon>
    </lineage>
</organism>
<reference evidence="2" key="1">
    <citation type="journal article" date="2024" name="Front. Bioeng. Biotechnol.">
        <title>Genome-scale model development and genomic sequencing of the oleaginous clade Lipomyces.</title>
        <authorList>
            <person name="Czajka J.J."/>
            <person name="Han Y."/>
            <person name="Kim J."/>
            <person name="Mondo S.J."/>
            <person name="Hofstad B.A."/>
            <person name="Robles A."/>
            <person name="Haridas S."/>
            <person name="Riley R."/>
            <person name="LaButti K."/>
            <person name="Pangilinan J."/>
            <person name="Andreopoulos W."/>
            <person name="Lipzen A."/>
            <person name="Yan J."/>
            <person name="Wang M."/>
            <person name="Ng V."/>
            <person name="Grigoriev I.V."/>
            <person name="Spatafora J.W."/>
            <person name="Magnuson J.K."/>
            <person name="Baker S.E."/>
            <person name="Pomraning K.R."/>
        </authorList>
    </citation>
    <scope>NUCLEOTIDE SEQUENCE [LARGE SCALE GENOMIC DNA]</scope>
    <source>
        <strain evidence="2">CBS 10300</strain>
    </source>
</reference>